<accession>A0ABN7VJE7</accession>
<dbReference type="Proteomes" id="UP000789901">
    <property type="component" value="Unassembled WGS sequence"/>
</dbReference>
<dbReference type="EMBL" id="CAJVQB010016030">
    <property type="protein sequence ID" value="CAG8778026.1"/>
    <property type="molecule type" value="Genomic_DNA"/>
</dbReference>
<gene>
    <name evidence="2" type="ORF">GMARGA_LOCUS19315</name>
</gene>
<keyword evidence="3" id="KW-1185">Reference proteome</keyword>
<evidence type="ECO:0000313" key="2">
    <source>
        <dbReference type="EMBL" id="CAG8778026.1"/>
    </source>
</evidence>
<comment type="caution">
    <text evidence="2">The sequence shown here is derived from an EMBL/GenBank/DDBJ whole genome shotgun (WGS) entry which is preliminary data.</text>
</comment>
<protein>
    <submittedName>
        <fullName evidence="2">24633_t:CDS:1</fullName>
    </submittedName>
</protein>
<reference evidence="2 3" key="1">
    <citation type="submission" date="2021-06" db="EMBL/GenBank/DDBJ databases">
        <authorList>
            <person name="Kallberg Y."/>
            <person name="Tangrot J."/>
            <person name="Rosling A."/>
        </authorList>
    </citation>
    <scope>NUCLEOTIDE SEQUENCE [LARGE SCALE GENOMIC DNA]</scope>
    <source>
        <strain evidence="2 3">120-4 pot B 10/14</strain>
    </source>
</reference>
<feature type="region of interest" description="Disordered" evidence="1">
    <location>
        <begin position="1"/>
        <end position="21"/>
    </location>
</feature>
<evidence type="ECO:0000256" key="1">
    <source>
        <dbReference type="SAM" id="MobiDB-lite"/>
    </source>
</evidence>
<sequence length="289" mass="34609">NTTRTDHTERTKKAKKVHSETTDLVSGYPEQNLENPILEIKTKTDEDETTTNVKTNEETCMKMEIVEFNREELLESSVFDIEDPILKNTQPISEILIDKPGPLIVGNNNRDTKEIDKKKAMQPIYIVRQLKDWECKVIKKRIRDKKIEFDNETWHYNMLLEALKNKETLYEIRLILTETYNENMLKLPKRPEDIDKDLKLVLPNAILIKERKHLVLTIRALRKIHRFEKLHESYMDLPCKDLPENPNELIDELKKFFLIKKVTKLQYLREYRRKLLKFYSFEKMPPSYF</sequence>
<proteinExistence type="predicted"/>
<feature type="non-terminal residue" evidence="2">
    <location>
        <position position="1"/>
    </location>
</feature>
<evidence type="ECO:0000313" key="3">
    <source>
        <dbReference type="Proteomes" id="UP000789901"/>
    </source>
</evidence>
<name>A0ABN7VJE7_GIGMA</name>
<organism evidence="2 3">
    <name type="scientific">Gigaspora margarita</name>
    <dbReference type="NCBI Taxonomy" id="4874"/>
    <lineage>
        <taxon>Eukaryota</taxon>
        <taxon>Fungi</taxon>
        <taxon>Fungi incertae sedis</taxon>
        <taxon>Mucoromycota</taxon>
        <taxon>Glomeromycotina</taxon>
        <taxon>Glomeromycetes</taxon>
        <taxon>Diversisporales</taxon>
        <taxon>Gigasporaceae</taxon>
        <taxon>Gigaspora</taxon>
    </lineage>
</organism>